<dbReference type="InterPro" id="IPR036677">
    <property type="entry name" value="EutN_CcmL_sf"/>
</dbReference>
<dbReference type="AlphaFoldDB" id="A0A1T5I9U4"/>
<name>A0A1T5I9U4_9FIRM</name>
<keyword evidence="5" id="KW-1185">Reference proteome</keyword>
<evidence type="ECO:0000256" key="2">
    <source>
        <dbReference type="ARBA" id="ARBA00023669"/>
    </source>
</evidence>
<dbReference type="RefSeq" id="WP_079488535.1">
    <property type="nucleotide sequence ID" value="NZ_FUZT01000001.1"/>
</dbReference>
<dbReference type="SUPFAM" id="SSF159133">
    <property type="entry name" value="EutN/CcmL-like"/>
    <property type="match status" value="1"/>
</dbReference>
<dbReference type="OrthoDB" id="196195at2"/>
<keyword evidence="3" id="KW-1283">Bacterial microcompartment</keyword>
<comment type="subcellular location">
    <subcellularLocation>
        <location evidence="1">Carboxysome</location>
    </subcellularLocation>
</comment>
<reference evidence="4 5" key="1">
    <citation type="submission" date="2017-02" db="EMBL/GenBank/DDBJ databases">
        <authorList>
            <person name="Peterson S.W."/>
        </authorList>
    </citation>
    <scope>NUCLEOTIDE SEQUENCE [LARGE SCALE GENOMIC DNA]</scope>
    <source>
        <strain evidence="4 5">M1</strain>
    </source>
</reference>
<dbReference type="EMBL" id="FUZT01000001">
    <property type="protein sequence ID" value="SKC35974.1"/>
    <property type="molecule type" value="Genomic_DNA"/>
</dbReference>
<dbReference type="InterPro" id="IPR004992">
    <property type="entry name" value="EutN_CcmL"/>
</dbReference>
<keyword evidence="2" id="KW-1282">Carboxysome</keyword>
<organism evidence="4 5">
    <name type="scientific">Maledivibacter halophilus</name>
    <dbReference type="NCBI Taxonomy" id="36842"/>
    <lineage>
        <taxon>Bacteria</taxon>
        <taxon>Bacillati</taxon>
        <taxon>Bacillota</taxon>
        <taxon>Clostridia</taxon>
        <taxon>Peptostreptococcales</taxon>
        <taxon>Caminicellaceae</taxon>
        <taxon>Maledivibacter</taxon>
    </lineage>
</organism>
<sequence>MYICKVQGKCVSTIKNKALMGCSLVTTQRLNESGNPTGEIMVAVDTIGCSVGEIVLVTAGSSARCALGHTNSPADSAIIGIVDTCDLNQIKGGK</sequence>
<dbReference type="CDD" id="cd01614">
    <property type="entry name" value="EutN_CcmL"/>
    <property type="match status" value="1"/>
</dbReference>
<dbReference type="Gene3D" id="2.40.50.220">
    <property type="entry name" value="EutN/Ccml"/>
    <property type="match status" value="1"/>
</dbReference>
<evidence type="ECO:0000256" key="3">
    <source>
        <dbReference type="ARBA" id="ARBA00024446"/>
    </source>
</evidence>
<dbReference type="PROSITE" id="PS51932">
    <property type="entry name" value="BMV"/>
    <property type="match status" value="1"/>
</dbReference>
<dbReference type="Proteomes" id="UP000190285">
    <property type="component" value="Unassembled WGS sequence"/>
</dbReference>
<dbReference type="PANTHER" id="PTHR36539">
    <property type="entry name" value="ETHANOLAMINE UTILIZATION PROTEIN EUTN"/>
    <property type="match status" value="1"/>
</dbReference>
<accession>A0A1T5I9U4</accession>
<proteinExistence type="predicted"/>
<gene>
    <name evidence="4" type="ORF">SAMN02194393_00102</name>
</gene>
<dbReference type="GO" id="GO:0031470">
    <property type="term" value="C:carboxysome"/>
    <property type="evidence" value="ECO:0007669"/>
    <property type="project" value="UniProtKB-SubCell"/>
</dbReference>
<evidence type="ECO:0000313" key="4">
    <source>
        <dbReference type="EMBL" id="SKC35974.1"/>
    </source>
</evidence>
<dbReference type="Pfam" id="PF03319">
    <property type="entry name" value="EutN_CcmL"/>
    <property type="match status" value="1"/>
</dbReference>
<evidence type="ECO:0000256" key="1">
    <source>
        <dbReference type="ARBA" id="ARBA00023587"/>
    </source>
</evidence>
<protein>
    <submittedName>
        <fullName evidence="4">Ethanolamine utilization protein EutN</fullName>
    </submittedName>
</protein>
<dbReference type="STRING" id="36842.SAMN02194393_00102"/>
<evidence type="ECO:0000313" key="5">
    <source>
        <dbReference type="Proteomes" id="UP000190285"/>
    </source>
</evidence>
<dbReference type="PANTHER" id="PTHR36539:SF1">
    <property type="entry name" value="BACTERIAL MICROCOMPARTMENT SHELL VERTEX PROTEIN EUTN"/>
    <property type="match status" value="1"/>
</dbReference>